<dbReference type="Proteomes" id="UP000032430">
    <property type="component" value="Chromosome I"/>
</dbReference>
<name>A0A098G7V5_9GAMM</name>
<dbReference type="HOGENOM" id="CLU_3026730_0_0_6"/>
<keyword evidence="2" id="KW-1185">Reference proteome</keyword>
<reference evidence="2" key="1">
    <citation type="submission" date="2014-09" db="EMBL/GenBank/DDBJ databases">
        <authorList>
            <person name="Gomez-Valero L."/>
        </authorList>
    </citation>
    <scope>NUCLEOTIDE SEQUENCE [LARGE SCALE GENOMIC DNA]</scope>
    <source>
        <strain evidence="2">ATCC700992</strain>
    </source>
</reference>
<dbReference type="STRING" id="1212491.LFA_2676"/>
<organism evidence="1 2">
    <name type="scientific">Legionella fallonii LLAP-10</name>
    <dbReference type="NCBI Taxonomy" id="1212491"/>
    <lineage>
        <taxon>Bacteria</taxon>
        <taxon>Pseudomonadati</taxon>
        <taxon>Pseudomonadota</taxon>
        <taxon>Gammaproteobacteria</taxon>
        <taxon>Legionellales</taxon>
        <taxon>Legionellaceae</taxon>
        <taxon>Legionella</taxon>
    </lineage>
</organism>
<protein>
    <recommendedName>
        <fullName evidence="3">Transposase</fullName>
    </recommendedName>
</protein>
<dbReference type="AlphaFoldDB" id="A0A098G7V5"/>
<dbReference type="EMBL" id="LN614827">
    <property type="protein sequence ID" value="CEG58044.1"/>
    <property type="molecule type" value="Genomic_DNA"/>
</dbReference>
<accession>A0A098G7V5</accession>
<dbReference type="KEGG" id="lfa:LFA_2676"/>
<evidence type="ECO:0000313" key="2">
    <source>
        <dbReference type="Proteomes" id="UP000032430"/>
    </source>
</evidence>
<sequence length="55" mass="6631">MIIKTYKPLRYNEFNKIAIFLKNLFILARALHNQYLYVTKNPLIEELGDSLLYLR</sequence>
<gene>
    <name evidence="1" type="ORF">LFA_2676</name>
</gene>
<proteinExistence type="predicted"/>
<evidence type="ECO:0000313" key="1">
    <source>
        <dbReference type="EMBL" id="CEG58044.1"/>
    </source>
</evidence>
<evidence type="ECO:0008006" key="3">
    <source>
        <dbReference type="Google" id="ProtNLM"/>
    </source>
</evidence>